<dbReference type="Pfam" id="PF02875">
    <property type="entry name" value="Mur_ligase_C"/>
    <property type="match status" value="1"/>
</dbReference>
<evidence type="ECO:0000256" key="8">
    <source>
        <dbReference type="ARBA" id="ARBA00022598"/>
    </source>
</evidence>
<evidence type="ECO:0000256" key="20">
    <source>
        <dbReference type="ARBA" id="ARBA00049161"/>
    </source>
</evidence>
<evidence type="ECO:0000256" key="21">
    <source>
        <dbReference type="PIRNR" id="PIRNR001563"/>
    </source>
</evidence>
<feature type="domain" description="Mur ligase C-terminal" evidence="22">
    <location>
        <begin position="306"/>
        <end position="423"/>
    </location>
</feature>
<keyword evidence="25" id="KW-1185">Reference proteome</keyword>
<keyword evidence="12" id="KW-0460">Magnesium</keyword>
<evidence type="ECO:0000256" key="12">
    <source>
        <dbReference type="ARBA" id="ARBA00022842"/>
    </source>
</evidence>
<dbReference type="PROSITE" id="PS01012">
    <property type="entry name" value="FOLYLPOLYGLU_SYNT_2"/>
    <property type="match status" value="1"/>
</dbReference>
<evidence type="ECO:0000256" key="10">
    <source>
        <dbReference type="ARBA" id="ARBA00022741"/>
    </source>
</evidence>
<comment type="pathway">
    <text evidence="2">Cofactor biosynthesis; tetrahydrofolate biosynthesis; 7,8-dihydrofolate from 2-amino-4-hydroxy-6-hydroxymethyl-7,8-dihydropteridine diphosphate and 4-aminobenzoate: step 2/2.</text>
</comment>
<evidence type="ECO:0000256" key="4">
    <source>
        <dbReference type="ARBA" id="ARBA00008276"/>
    </source>
</evidence>
<evidence type="ECO:0000256" key="15">
    <source>
        <dbReference type="ARBA" id="ARBA00030592"/>
    </source>
</evidence>
<dbReference type="EC" id="6.3.2.17" evidence="6"/>
<dbReference type="PANTHER" id="PTHR11136:SF0">
    <property type="entry name" value="DIHYDROFOLATE SYNTHETASE-RELATED"/>
    <property type="match status" value="1"/>
</dbReference>
<comment type="catalytic activity">
    <reaction evidence="20">
        <text>7,8-dihydropteroate + L-glutamate + ATP = 7,8-dihydrofolate + ADP + phosphate + H(+)</text>
        <dbReference type="Rhea" id="RHEA:23584"/>
        <dbReference type="ChEBI" id="CHEBI:15378"/>
        <dbReference type="ChEBI" id="CHEBI:17839"/>
        <dbReference type="ChEBI" id="CHEBI:29985"/>
        <dbReference type="ChEBI" id="CHEBI:30616"/>
        <dbReference type="ChEBI" id="CHEBI:43474"/>
        <dbReference type="ChEBI" id="CHEBI:57451"/>
        <dbReference type="ChEBI" id="CHEBI:456216"/>
        <dbReference type="EC" id="6.3.2.12"/>
    </reaction>
</comment>
<evidence type="ECO:0000256" key="2">
    <source>
        <dbReference type="ARBA" id="ARBA00004799"/>
    </source>
</evidence>
<evidence type="ECO:0000256" key="1">
    <source>
        <dbReference type="ARBA" id="ARBA00002714"/>
    </source>
</evidence>
<evidence type="ECO:0000256" key="9">
    <source>
        <dbReference type="ARBA" id="ARBA00022723"/>
    </source>
</evidence>
<dbReference type="SUPFAM" id="SSF53244">
    <property type="entry name" value="MurD-like peptide ligases, peptide-binding domain"/>
    <property type="match status" value="1"/>
</dbReference>
<evidence type="ECO:0000256" key="16">
    <source>
        <dbReference type="ARBA" id="ARBA00032510"/>
    </source>
</evidence>
<feature type="domain" description="Mur ligase central" evidence="23">
    <location>
        <begin position="46"/>
        <end position="194"/>
    </location>
</feature>
<evidence type="ECO:0000259" key="23">
    <source>
        <dbReference type="Pfam" id="PF08245"/>
    </source>
</evidence>
<evidence type="ECO:0000256" key="17">
    <source>
        <dbReference type="ARBA" id="ARBA00047493"/>
    </source>
</evidence>
<dbReference type="Gene3D" id="3.90.190.20">
    <property type="entry name" value="Mur ligase, C-terminal domain"/>
    <property type="match status" value="1"/>
</dbReference>
<evidence type="ECO:0000256" key="7">
    <source>
        <dbReference type="ARBA" id="ARBA00019357"/>
    </source>
</evidence>
<dbReference type="InterPro" id="IPR018109">
    <property type="entry name" value="Folylpolyglutamate_synth_CS"/>
</dbReference>
<keyword evidence="11 21" id="KW-0067">ATP-binding</keyword>
<comment type="catalytic activity">
    <reaction evidence="17">
        <text>(6S)-5,6,7,8-tetrahydrofolyl-(gamma-L-Glu)(n) + L-glutamate + ATP = (6S)-5,6,7,8-tetrahydrofolyl-(gamma-L-Glu)(n+1) + ADP + phosphate + H(+)</text>
        <dbReference type="Rhea" id="RHEA:10580"/>
        <dbReference type="Rhea" id="RHEA-COMP:14738"/>
        <dbReference type="Rhea" id="RHEA-COMP:14740"/>
        <dbReference type="ChEBI" id="CHEBI:15378"/>
        <dbReference type="ChEBI" id="CHEBI:29985"/>
        <dbReference type="ChEBI" id="CHEBI:30616"/>
        <dbReference type="ChEBI" id="CHEBI:43474"/>
        <dbReference type="ChEBI" id="CHEBI:141005"/>
        <dbReference type="ChEBI" id="CHEBI:456216"/>
        <dbReference type="EC" id="6.3.2.17"/>
    </reaction>
</comment>
<dbReference type="PANTHER" id="PTHR11136">
    <property type="entry name" value="FOLYLPOLYGLUTAMATE SYNTHASE-RELATED"/>
    <property type="match status" value="1"/>
</dbReference>
<comment type="catalytic activity">
    <reaction evidence="19">
        <text>(6R)-5,10-methylenetetrahydrofolyl-(gamma-L-Glu)(n) + L-glutamate + ATP = (6R)-5,10-methylenetetrahydrofolyl-(gamma-L-Glu)(n+1) + ADP + phosphate + H(+)</text>
        <dbReference type="Rhea" id="RHEA:51912"/>
        <dbReference type="Rhea" id="RHEA-COMP:13257"/>
        <dbReference type="Rhea" id="RHEA-COMP:13258"/>
        <dbReference type="ChEBI" id="CHEBI:15378"/>
        <dbReference type="ChEBI" id="CHEBI:29985"/>
        <dbReference type="ChEBI" id="CHEBI:30616"/>
        <dbReference type="ChEBI" id="CHEBI:43474"/>
        <dbReference type="ChEBI" id="CHEBI:136572"/>
        <dbReference type="ChEBI" id="CHEBI:456216"/>
        <dbReference type="EC" id="6.3.2.17"/>
    </reaction>
</comment>
<name>A0ABW0Q0U7_9HYPH</name>
<keyword evidence="9" id="KW-0479">Metal-binding</keyword>
<dbReference type="Proteomes" id="UP001596150">
    <property type="component" value="Unassembled WGS sequence"/>
</dbReference>
<dbReference type="InterPro" id="IPR036615">
    <property type="entry name" value="Mur_ligase_C_dom_sf"/>
</dbReference>
<dbReference type="SUPFAM" id="SSF53623">
    <property type="entry name" value="MurD-like peptide ligases, catalytic domain"/>
    <property type="match status" value="1"/>
</dbReference>
<dbReference type="NCBIfam" id="TIGR01499">
    <property type="entry name" value="folC"/>
    <property type="match status" value="1"/>
</dbReference>
<evidence type="ECO:0000259" key="22">
    <source>
        <dbReference type="Pfam" id="PF02875"/>
    </source>
</evidence>
<comment type="similarity">
    <text evidence="4 21">Belongs to the folylpolyglutamate synthase family.</text>
</comment>
<evidence type="ECO:0000256" key="14">
    <source>
        <dbReference type="ARBA" id="ARBA00030048"/>
    </source>
</evidence>
<evidence type="ECO:0000256" key="19">
    <source>
        <dbReference type="ARBA" id="ARBA00049035"/>
    </source>
</evidence>
<dbReference type="InterPro" id="IPR036565">
    <property type="entry name" value="Mur-like_cat_sf"/>
</dbReference>
<dbReference type="Gene3D" id="3.40.1190.10">
    <property type="entry name" value="Mur-like, catalytic domain"/>
    <property type="match status" value="1"/>
</dbReference>
<dbReference type="Pfam" id="PF08245">
    <property type="entry name" value="Mur_ligase_M"/>
    <property type="match status" value="1"/>
</dbReference>
<dbReference type="EC" id="6.3.2.12" evidence="5"/>
<accession>A0ABW0Q0U7</accession>
<dbReference type="RefSeq" id="WP_266345548.1">
    <property type="nucleotide sequence ID" value="NZ_JAPKNH010000009.1"/>
</dbReference>
<evidence type="ECO:0000256" key="5">
    <source>
        <dbReference type="ARBA" id="ARBA00013023"/>
    </source>
</evidence>
<evidence type="ECO:0000256" key="13">
    <source>
        <dbReference type="ARBA" id="ARBA00022909"/>
    </source>
</evidence>
<dbReference type="InterPro" id="IPR001645">
    <property type="entry name" value="Folylpolyglutamate_synth"/>
</dbReference>
<evidence type="ECO:0000313" key="24">
    <source>
        <dbReference type="EMBL" id="MFC5517307.1"/>
    </source>
</evidence>
<dbReference type="EMBL" id="JBHSML010000007">
    <property type="protein sequence ID" value="MFC5517307.1"/>
    <property type="molecule type" value="Genomic_DNA"/>
</dbReference>
<dbReference type="PIRSF" id="PIRSF001563">
    <property type="entry name" value="Folylpolyglu_synth"/>
    <property type="match status" value="1"/>
</dbReference>
<keyword evidence="8 21" id="KW-0436">Ligase</keyword>
<comment type="caution">
    <text evidence="24">The sequence shown here is derived from an EMBL/GenBank/DDBJ whole genome shotgun (WGS) entry which is preliminary data.</text>
</comment>
<evidence type="ECO:0000313" key="25">
    <source>
        <dbReference type="Proteomes" id="UP001596150"/>
    </source>
</evidence>
<dbReference type="GO" id="GO:0016874">
    <property type="term" value="F:ligase activity"/>
    <property type="evidence" value="ECO:0007669"/>
    <property type="project" value="UniProtKB-KW"/>
</dbReference>
<protein>
    <recommendedName>
        <fullName evidence="7">Dihydrofolate synthase/folylpolyglutamate synthase</fullName>
        <ecNumber evidence="5">6.3.2.12</ecNumber>
        <ecNumber evidence="6">6.3.2.17</ecNumber>
    </recommendedName>
    <alternativeName>
        <fullName evidence="16">Folylpoly-gamma-glutamate synthetase-dihydrofolate synthetase</fullName>
    </alternativeName>
    <alternativeName>
        <fullName evidence="14">Folylpolyglutamate synthetase</fullName>
    </alternativeName>
    <alternativeName>
        <fullName evidence="15">Tetrahydrofolylpolyglutamate synthase</fullName>
    </alternativeName>
</protein>
<comment type="function">
    <text evidence="1">Functions in two distinct reactions of the de novo folate biosynthetic pathway. Catalyzes the addition of a glutamate residue to dihydropteroate (7,8-dihydropteroate or H2Pte) to form dihydrofolate (7,8-dihydrofolate monoglutamate or H2Pte-Glu). Also catalyzes successive additions of L-glutamate to tetrahydrofolate or 10-formyltetrahydrofolate or 5,10-methylenetetrahydrofolate, leading to folylpolyglutamate derivatives.</text>
</comment>
<proteinExistence type="inferred from homology"/>
<organism evidence="24 25">
    <name type="scientific">Kaistia terrae</name>
    <dbReference type="NCBI Taxonomy" id="537017"/>
    <lineage>
        <taxon>Bacteria</taxon>
        <taxon>Pseudomonadati</taxon>
        <taxon>Pseudomonadota</taxon>
        <taxon>Alphaproteobacteria</taxon>
        <taxon>Hyphomicrobiales</taxon>
        <taxon>Kaistiaceae</taxon>
        <taxon>Kaistia</taxon>
    </lineage>
</organism>
<keyword evidence="13" id="KW-0289">Folate biosynthesis</keyword>
<comment type="pathway">
    <text evidence="3">Cofactor biosynthesis; tetrahydrofolylpolyglutamate biosynthesis.</text>
</comment>
<dbReference type="InterPro" id="IPR013221">
    <property type="entry name" value="Mur_ligase_cen"/>
</dbReference>
<sequence>MDRSSVILERLFQLHPKEIDLSLDRLKPLMAKLGSPETKLGPVFHIAGTNGKGSTTAFLRAMLEAAGLTAHVYTSPHLVRFHERIRLGQKGGGRFVDEDELVETLLAIETLNDGAPITHFEITTAAAFKLFADHPADVTLLEVGLGGRYDATNIIDHPDVAVITPISVDHEKFLGNSLDGIAHEKSGIIKFGRPVVVAPQPGIVLDVIERDAARLKAPTFIGNQDWVAHAERGRLVYQDEDGLLDLPPPRLPGRHQFVNAGTAIAALRRSSLDVPVAAIEAGLQNVEWPARMQRLTSGKLVDQAPAEAELWLDGGHNPGAGAVIAEAVADLEERVSRPLYLIAGMLVTKDPVGFFRPFAGLAQHVFTVPIEGSNAGRDPGELAAAAEAAGLSAEATPSVEAALAAIKKMLPPGIAPRILICGSLYLGGTVLAANGTLPA</sequence>
<dbReference type="InterPro" id="IPR004101">
    <property type="entry name" value="Mur_ligase_C"/>
</dbReference>
<reference evidence="25" key="1">
    <citation type="journal article" date="2019" name="Int. J. Syst. Evol. Microbiol.">
        <title>The Global Catalogue of Microorganisms (GCM) 10K type strain sequencing project: providing services to taxonomists for standard genome sequencing and annotation.</title>
        <authorList>
            <consortium name="The Broad Institute Genomics Platform"/>
            <consortium name="The Broad Institute Genome Sequencing Center for Infectious Disease"/>
            <person name="Wu L."/>
            <person name="Ma J."/>
        </authorList>
    </citation>
    <scope>NUCLEOTIDE SEQUENCE [LARGE SCALE GENOMIC DNA]</scope>
    <source>
        <strain evidence="25">KACC 12633</strain>
    </source>
</reference>
<keyword evidence="10 21" id="KW-0547">Nucleotide-binding</keyword>
<comment type="catalytic activity">
    <reaction evidence="18">
        <text>10-formyltetrahydrofolyl-(gamma-L-Glu)(n) + L-glutamate + ATP = 10-formyltetrahydrofolyl-(gamma-L-Glu)(n+1) + ADP + phosphate + H(+)</text>
        <dbReference type="Rhea" id="RHEA:51904"/>
        <dbReference type="Rhea" id="RHEA-COMP:13088"/>
        <dbReference type="Rhea" id="RHEA-COMP:14300"/>
        <dbReference type="ChEBI" id="CHEBI:15378"/>
        <dbReference type="ChEBI" id="CHEBI:29985"/>
        <dbReference type="ChEBI" id="CHEBI:30616"/>
        <dbReference type="ChEBI" id="CHEBI:43474"/>
        <dbReference type="ChEBI" id="CHEBI:134413"/>
        <dbReference type="ChEBI" id="CHEBI:456216"/>
        <dbReference type="EC" id="6.3.2.17"/>
    </reaction>
</comment>
<evidence type="ECO:0000256" key="6">
    <source>
        <dbReference type="ARBA" id="ARBA00013025"/>
    </source>
</evidence>
<evidence type="ECO:0000256" key="3">
    <source>
        <dbReference type="ARBA" id="ARBA00005150"/>
    </source>
</evidence>
<evidence type="ECO:0000256" key="11">
    <source>
        <dbReference type="ARBA" id="ARBA00022840"/>
    </source>
</evidence>
<gene>
    <name evidence="24" type="ORF">ACFPP9_16095</name>
</gene>
<evidence type="ECO:0000256" key="18">
    <source>
        <dbReference type="ARBA" id="ARBA00047808"/>
    </source>
</evidence>